<keyword evidence="3" id="KW-1185">Reference proteome</keyword>
<sequence length="99" mass="10792">MENKFEPVAYFSKDINLSAWKAQSSLITPSLSPDARNKATTIHTLSGDCIFLPRISIKGRVESGFGELTFDLTPRSSAGNVPPKFGPNFKNTDSSAGWK</sequence>
<feature type="region of interest" description="Disordered" evidence="1">
    <location>
        <begin position="74"/>
        <end position="99"/>
    </location>
</feature>
<organism evidence="2 3">
    <name type="scientific">Caerostris extrusa</name>
    <name type="common">Bark spider</name>
    <name type="synonym">Caerostris bankana</name>
    <dbReference type="NCBI Taxonomy" id="172846"/>
    <lineage>
        <taxon>Eukaryota</taxon>
        <taxon>Metazoa</taxon>
        <taxon>Ecdysozoa</taxon>
        <taxon>Arthropoda</taxon>
        <taxon>Chelicerata</taxon>
        <taxon>Arachnida</taxon>
        <taxon>Araneae</taxon>
        <taxon>Araneomorphae</taxon>
        <taxon>Entelegynae</taxon>
        <taxon>Araneoidea</taxon>
        <taxon>Araneidae</taxon>
        <taxon>Caerostris</taxon>
    </lineage>
</organism>
<dbReference type="Proteomes" id="UP001054945">
    <property type="component" value="Unassembled WGS sequence"/>
</dbReference>
<evidence type="ECO:0000313" key="2">
    <source>
        <dbReference type="EMBL" id="GIY92479.1"/>
    </source>
</evidence>
<evidence type="ECO:0000313" key="3">
    <source>
        <dbReference type="Proteomes" id="UP001054945"/>
    </source>
</evidence>
<protein>
    <submittedName>
        <fullName evidence="2">Uncharacterized protein</fullName>
    </submittedName>
</protein>
<dbReference type="EMBL" id="BPLR01000144">
    <property type="protein sequence ID" value="GIY92479.1"/>
    <property type="molecule type" value="Genomic_DNA"/>
</dbReference>
<accession>A0AAV4XFB7</accession>
<reference evidence="2 3" key="1">
    <citation type="submission" date="2021-06" db="EMBL/GenBank/DDBJ databases">
        <title>Caerostris extrusa draft genome.</title>
        <authorList>
            <person name="Kono N."/>
            <person name="Arakawa K."/>
        </authorList>
    </citation>
    <scope>NUCLEOTIDE SEQUENCE [LARGE SCALE GENOMIC DNA]</scope>
</reference>
<comment type="caution">
    <text evidence="2">The sequence shown here is derived from an EMBL/GenBank/DDBJ whole genome shotgun (WGS) entry which is preliminary data.</text>
</comment>
<feature type="compositionally biased region" description="Polar residues" evidence="1">
    <location>
        <begin position="89"/>
        <end position="99"/>
    </location>
</feature>
<evidence type="ECO:0000256" key="1">
    <source>
        <dbReference type="SAM" id="MobiDB-lite"/>
    </source>
</evidence>
<proteinExistence type="predicted"/>
<gene>
    <name evidence="2" type="ORF">CEXT_648351</name>
</gene>
<dbReference type="AlphaFoldDB" id="A0AAV4XFB7"/>
<name>A0AAV4XFB7_CAEEX</name>